<evidence type="ECO:0000313" key="2">
    <source>
        <dbReference type="EMBL" id="CUW09213.1"/>
    </source>
</evidence>
<protein>
    <submittedName>
        <fullName evidence="2">Uncharacterized protein</fullName>
    </submittedName>
</protein>
<sequence>MIKVTAKRQPYIFDTFYFSFSVVFTTLSEKKATQNQTLSNKSMLKLLIGNKQAYQ</sequence>
<organism evidence="2 3">
    <name type="scientific">Leuconostoc inhae</name>
    <dbReference type="NCBI Taxonomy" id="178001"/>
    <lineage>
        <taxon>Bacteria</taxon>
        <taxon>Bacillati</taxon>
        <taxon>Bacillota</taxon>
        <taxon>Bacilli</taxon>
        <taxon>Lactobacillales</taxon>
        <taxon>Lactobacillaceae</taxon>
        <taxon>Leuconostoc</taxon>
    </lineage>
</organism>
<dbReference type="EMBL" id="FBTU01000014">
    <property type="protein sequence ID" value="CUW09213.1"/>
    <property type="molecule type" value="Genomic_DNA"/>
</dbReference>
<dbReference type="Proteomes" id="UP000198868">
    <property type="component" value="Unassembled WGS sequence"/>
</dbReference>
<dbReference type="Proteomes" id="UP000199047">
    <property type="component" value="Unassembled WGS sequence"/>
</dbReference>
<dbReference type="AlphaFoldDB" id="A0AAN2UF90"/>
<evidence type="ECO:0000313" key="1">
    <source>
        <dbReference type="EMBL" id="CUW05640.1"/>
    </source>
</evidence>
<comment type="caution">
    <text evidence="2">The sequence shown here is derived from an EMBL/GenBank/DDBJ whole genome shotgun (WGS) entry which is preliminary data.</text>
</comment>
<dbReference type="EMBL" id="FBTB01000007">
    <property type="protein sequence ID" value="CUW05640.1"/>
    <property type="molecule type" value="Genomic_DNA"/>
</dbReference>
<gene>
    <name evidence="1" type="ORF">KSL4_0126</name>
    <name evidence="2" type="ORF">PL111_1984</name>
</gene>
<evidence type="ECO:0000313" key="4">
    <source>
        <dbReference type="Proteomes" id="UP000199047"/>
    </source>
</evidence>
<evidence type="ECO:0000313" key="3">
    <source>
        <dbReference type="Proteomes" id="UP000198868"/>
    </source>
</evidence>
<proteinExistence type="predicted"/>
<keyword evidence="4" id="KW-1185">Reference proteome</keyword>
<name>A0AAN2UF90_9LACO</name>
<dbReference type="RefSeq" id="WP_010382253.1">
    <property type="nucleotide sequence ID" value="NZ_FBTB01000007.1"/>
</dbReference>
<reference evidence="3 4" key="1">
    <citation type="submission" date="2015-12" db="EMBL/GenBank/DDBJ databases">
        <authorList>
            <person name="Andreevskaya M."/>
        </authorList>
    </citation>
    <scope>NUCLEOTIDE SEQUENCE [LARGE SCALE GENOMIC DNA]</scope>
    <source>
        <strain evidence="1 4">KSL4-2</strain>
        <strain evidence="2 3">PL111</strain>
    </source>
</reference>
<accession>A0AAN2UF90</accession>